<keyword evidence="4" id="KW-0999">Mitochondrion inner membrane</keyword>
<evidence type="ECO:0000256" key="5">
    <source>
        <dbReference type="ARBA" id="ARBA00022982"/>
    </source>
</evidence>
<keyword evidence="3" id="KW-0679">Respiratory chain</keyword>
<keyword evidence="2" id="KW-0813">Transport</keyword>
<name>A0A061ALD0_CYBFA</name>
<protein>
    <submittedName>
        <fullName evidence="9">CYFA0S02e00716g1_1</fullName>
    </submittedName>
</protein>
<dbReference type="InterPro" id="IPR039993">
    <property type="entry name" value="NDUFB10"/>
</dbReference>
<feature type="region of interest" description="Disordered" evidence="8">
    <location>
        <begin position="48"/>
        <end position="79"/>
    </location>
</feature>
<accession>A0A061ALD0</accession>
<dbReference type="PANTHER" id="PTHR13094">
    <property type="entry name" value="NADH-UBIQUINONE OXIDOREDUCTASE PDSW SUBUNIT"/>
    <property type="match status" value="1"/>
</dbReference>
<dbReference type="AlphaFoldDB" id="A0A061ALD0"/>
<evidence type="ECO:0000256" key="1">
    <source>
        <dbReference type="ARBA" id="ARBA00004443"/>
    </source>
</evidence>
<evidence type="ECO:0000313" key="9">
    <source>
        <dbReference type="EMBL" id="CDR38359.1"/>
    </source>
</evidence>
<gene>
    <name evidence="9" type="ORF">CYFA0S_02e00716g</name>
</gene>
<dbReference type="OrthoDB" id="10252718at2759"/>
<keyword evidence="7" id="KW-0472">Membrane</keyword>
<sequence>MTRFKPSHKLNFKHLPNLKRVQRVVNGHLSINNYDFIRLKNISIHQGPIVNQKGPKQGPRPTNTEQPRSRFSHQPQVANASPPSFVAVHIPRSFPTRAHKKTGDSTPNYTSSLCSRTISIFSSSWLVRIFYPSSLCGSVLTSPTDKRNDSVSFDEIDYSNYSDLRKAQESMIREQWIRINALKVCRKALEKCYKQKGVNHFEDCRDLAERYMQMMDTQGRVDGFYGYQKNDPSK</sequence>
<evidence type="ECO:0000256" key="8">
    <source>
        <dbReference type="SAM" id="MobiDB-lite"/>
    </source>
</evidence>
<dbReference type="VEuPathDB" id="FungiDB:BON22_4056"/>
<dbReference type="PANTHER" id="PTHR13094:SF1">
    <property type="entry name" value="NADH DEHYDROGENASE [UBIQUINONE] 1 BETA SUBCOMPLEX SUBUNIT 10"/>
    <property type="match status" value="1"/>
</dbReference>
<dbReference type="GO" id="GO:0005743">
    <property type="term" value="C:mitochondrial inner membrane"/>
    <property type="evidence" value="ECO:0007669"/>
    <property type="project" value="UniProtKB-SubCell"/>
</dbReference>
<evidence type="ECO:0000256" key="3">
    <source>
        <dbReference type="ARBA" id="ARBA00022660"/>
    </source>
</evidence>
<evidence type="ECO:0000256" key="4">
    <source>
        <dbReference type="ARBA" id="ARBA00022792"/>
    </source>
</evidence>
<reference evidence="9" key="1">
    <citation type="journal article" date="2014" name="Genome Announc.">
        <title>Genome sequence of the yeast Cyberlindnera fabianii (Hansenula fabianii).</title>
        <authorList>
            <person name="Freel K.C."/>
            <person name="Sarilar V."/>
            <person name="Neuveglise C."/>
            <person name="Devillers H."/>
            <person name="Friedrich A."/>
            <person name="Schacherer J."/>
        </authorList>
    </citation>
    <scope>NUCLEOTIDE SEQUENCE</scope>
    <source>
        <strain evidence="9">YJS4271</strain>
    </source>
</reference>
<proteinExistence type="predicted"/>
<keyword evidence="5" id="KW-0249">Electron transport</keyword>
<evidence type="ECO:0000256" key="7">
    <source>
        <dbReference type="ARBA" id="ARBA00023136"/>
    </source>
</evidence>
<keyword evidence="6" id="KW-0496">Mitochondrion</keyword>
<dbReference type="EMBL" id="LK052887">
    <property type="protein sequence ID" value="CDR38359.1"/>
    <property type="molecule type" value="Genomic_DNA"/>
</dbReference>
<evidence type="ECO:0000256" key="2">
    <source>
        <dbReference type="ARBA" id="ARBA00022448"/>
    </source>
</evidence>
<comment type="subcellular location">
    <subcellularLocation>
        <location evidence="1">Mitochondrion inner membrane</location>
        <topology evidence="1">Peripheral membrane protein</topology>
        <orientation evidence="1">Matrix side</orientation>
    </subcellularLocation>
</comment>
<organism evidence="9">
    <name type="scientific">Cyberlindnera fabianii</name>
    <name type="common">Yeast</name>
    <name type="synonym">Hansenula fabianii</name>
    <dbReference type="NCBI Taxonomy" id="36022"/>
    <lineage>
        <taxon>Eukaryota</taxon>
        <taxon>Fungi</taxon>
        <taxon>Dikarya</taxon>
        <taxon>Ascomycota</taxon>
        <taxon>Saccharomycotina</taxon>
        <taxon>Saccharomycetes</taxon>
        <taxon>Phaffomycetales</taxon>
        <taxon>Phaffomycetaceae</taxon>
        <taxon>Cyberlindnera</taxon>
    </lineage>
</organism>
<evidence type="ECO:0000256" key="6">
    <source>
        <dbReference type="ARBA" id="ARBA00023128"/>
    </source>
</evidence>